<keyword evidence="2" id="KW-0812">Transmembrane</keyword>
<keyword evidence="2" id="KW-1133">Transmembrane helix</keyword>
<feature type="compositionally biased region" description="Basic and acidic residues" evidence="1">
    <location>
        <begin position="177"/>
        <end position="188"/>
    </location>
</feature>
<comment type="caution">
    <text evidence="3">The sequence shown here is derived from an EMBL/GenBank/DDBJ whole genome shotgun (WGS) entry which is preliminary data.</text>
</comment>
<feature type="transmembrane region" description="Helical" evidence="2">
    <location>
        <begin position="80"/>
        <end position="102"/>
    </location>
</feature>
<feature type="compositionally biased region" description="Low complexity" evidence="1">
    <location>
        <begin position="253"/>
        <end position="264"/>
    </location>
</feature>
<feature type="region of interest" description="Disordered" evidence="1">
    <location>
        <begin position="152"/>
        <end position="269"/>
    </location>
</feature>
<dbReference type="AlphaFoldDB" id="A0A8J5TYA7"/>
<protein>
    <submittedName>
        <fullName evidence="3">Uncharacterized protein</fullName>
    </submittedName>
</protein>
<proteinExistence type="predicted"/>
<evidence type="ECO:0000313" key="4">
    <source>
        <dbReference type="Proteomes" id="UP000694050"/>
    </source>
</evidence>
<reference evidence="3" key="1">
    <citation type="submission" date="2021-04" db="EMBL/GenBank/DDBJ databases">
        <title>First draft genome resource for Brassicaceae pathogens Fusarium oxysporum f. sp. raphani and Fusarium oxysporum f. sp. rapae.</title>
        <authorList>
            <person name="Asai S."/>
        </authorList>
    </citation>
    <scope>NUCLEOTIDE SEQUENCE</scope>
    <source>
        <strain evidence="3">Tf1208</strain>
    </source>
</reference>
<sequence>MLLQSINAMALESINIPCLLPLRSGRPTPTRISLDFGFNSEVYIFQAQHSLTFSSSITTPSDNIGTQNGDIAMKDSHLQALIIVLATVVPVTAITAVGCFLYRRSRQRRFLFMNRGITPIGDEEIESWKKDRNQEKARIIEAANNEANDLERQLQHQRQKSTSFSSIRKPPSVIVYDRPHPRVSEELSPRSLHHKRSIDTPSTPVVARAPNSRPGLTDEAVQGEDAFIPPVKRQPSRLAKLPPSARHSRTRSSRSSTMSAVSPRDPWHGHYPDAFFGTRSSSEYLPRANRSLDIRRQHQRMHSMSNMNRLSFDDEVFLGGLSPRPLIRKSEIGRAIG</sequence>
<evidence type="ECO:0000313" key="3">
    <source>
        <dbReference type="EMBL" id="KAG7421040.1"/>
    </source>
</evidence>
<dbReference type="Proteomes" id="UP000694050">
    <property type="component" value="Unassembled WGS sequence"/>
</dbReference>
<gene>
    <name evidence="3" type="ORF">Forpe1208_v001256</name>
</gene>
<evidence type="ECO:0000256" key="2">
    <source>
        <dbReference type="SAM" id="Phobius"/>
    </source>
</evidence>
<name>A0A8J5TYA7_FUSOX</name>
<keyword evidence="2" id="KW-0472">Membrane</keyword>
<dbReference type="EMBL" id="JAELUQ010000001">
    <property type="protein sequence ID" value="KAG7421040.1"/>
    <property type="molecule type" value="Genomic_DNA"/>
</dbReference>
<organism evidence="3 4">
    <name type="scientific">Fusarium oxysporum f. sp. rapae</name>
    <dbReference type="NCBI Taxonomy" id="485398"/>
    <lineage>
        <taxon>Eukaryota</taxon>
        <taxon>Fungi</taxon>
        <taxon>Dikarya</taxon>
        <taxon>Ascomycota</taxon>
        <taxon>Pezizomycotina</taxon>
        <taxon>Sordariomycetes</taxon>
        <taxon>Hypocreomycetidae</taxon>
        <taxon>Hypocreales</taxon>
        <taxon>Nectriaceae</taxon>
        <taxon>Fusarium</taxon>
        <taxon>Fusarium oxysporum species complex</taxon>
    </lineage>
</organism>
<accession>A0A8J5TYA7</accession>
<evidence type="ECO:0000256" key="1">
    <source>
        <dbReference type="SAM" id="MobiDB-lite"/>
    </source>
</evidence>